<comment type="caution">
    <text evidence="13">The sequence shown here is derived from an EMBL/GenBank/DDBJ whole genome shotgun (WGS) entry which is preliminary data.</text>
</comment>
<evidence type="ECO:0000256" key="5">
    <source>
        <dbReference type="ARBA" id="ARBA00023015"/>
    </source>
</evidence>
<feature type="domain" description="Nuclear receptor" evidence="11">
    <location>
        <begin position="34"/>
        <end position="117"/>
    </location>
</feature>
<keyword evidence="7" id="KW-0804">Transcription</keyword>
<dbReference type="InterPro" id="IPR013088">
    <property type="entry name" value="Znf_NHR/GATA"/>
</dbReference>
<dbReference type="OMA" id="ENCTINQ"/>
<evidence type="ECO:0000256" key="10">
    <source>
        <dbReference type="SAM" id="MobiDB-lite"/>
    </source>
</evidence>
<protein>
    <submittedName>
        <fullName evidence="13">Thyroid hormone receptor beta</fullName>
    </submittedName>
</protein>
<dbReference type="Pfam" id="PF00105">
    <property type="entry name" value="zf-C4"/>
    <property type="match status" value="1"/>
</dbReference>
<dbReference type="InterPro" id="IPR000536">
    <property type="entry name" value="Nucl_hrmn_rcpt_lig-bd"/>
</dbReference>
<sequence>MKRIAKSKLPKNKEASNLATENNQKSERRFIGRDMSCEVCGDKARSHNYGGISCNCCRSFFSHFVLNNVRNYPSTSNVKKCKFQENCTINQVTRRKCRTCRFFKCVSIGMDPSWVLSDYEKPQKLRKEKNSESNQSKVQQQILPQDNTLSEEEAEKIANIAKYYKTACQLIPYNFVSREKSEILSPTKLQILNIGIISTVIRRCVCFARMIPEFQRLSLHDQTNLLRRSVMEMAILRDSVIYDFTAHAYTCNSDVDQYPEVTVEECDMLWPGEISDMYVQLCTRIQTLCPDEASIMLLTPLVLFSDSGGNDSCTEFEDRSAINSAQEYYSRLLEKYLKKVYGDEKGKQIFPRLLSKLPDVTQASQLHQGIPLNMTEDQMGKITPKSKRSDKKPRLSEKLEMRSFPKDSPCDVCGAKARSYNYGEIGMCPNWVISDFKRAQELKQQKKEIKFPLQTDNYYPDKILSEEETEKIAHISKYYKKACELIPYNFLSRDTGEPLSVTKIKVINIGVMSTAIRRFVCFAKMLPEFEKLSLHDQTSLLRRSILEMILLRNVITFDFENSVCHSAEKNFPEKYPEIYGGECACNCADGVKEMQMQLHKRIRTNAPDEASIMLMVAVVLFSDCGATDSCLKFHDRPEINSAQELYSSLLEKHLKFIHGEEKGKLFFPRLLSLLPDITQMAQLHHGLPLNMTDEQVDKMHEHILLLQKKTSKAPPPDDTYFREKMKPPTPKCSNIGHCKGPPITTKVTPTKPSFPALIHTFAQNPGFGEWGIKPDFFGRGPHLGVERAYMRRIPELLENPLDSLVNDVSKLTI</sequence>
<feature type="region of interest" description="Disordered" evidence="10">
    <location>
        <begin position="125"/>
        <end position="144"/>
    </location>
</feature>
<accession>A0A226DHY0</accession>
<evidence type="ECO:0000256" key="3">
    <source>
        <dbReference type="ARBA" id="ARBA00022771"/>
    </source>
</evidence>
<dbReference type="Gene3D" id="1.10.565.10">
    <property type="entry name" value="Retinoid X Receptor"/>
    <property type="match status" value="2"/>
</dbReference>
<dbReference type="GO" id="GO:0000122">
    <property type="term" value="P:negative regulation of transcription by RNA polymerase II"/>
    <property type="evidence" value="ECO:0007669"/>
    <property type="project" value="TreeGrafter"/>
</dbReference>
<evidence type="ECO:0000259" key="11">
    <source>
        <dbReference type="PROSITE" id="PS51030"/>
    </source>
</evidence>
<evidence type="ECO:0000256" key="4">
    <source>
        <dbReference type="ARBA" id="ARBA00022833"/>
    </source>
</evidence>
<evidence type="ECO:0000256" key="6">
    <source>
        <dbReference type="ARBA" id="ARBA00023125"/>
    </source>
</evidence>
<proteinExistence type="predicted"/>
<dbReference type="GO" id="GO:0030154">
    <property type="term" value="P:cell differentiation"/>
    <property type="evidence" value="ECO:0007669"/>
    <property type="project" value="TreeGrafter"/>
</dbReference>
<feature type="compositionally biased region" description="Basic residues" evidence="10">
    <location>
        <begin position="1"/>
        <end position="10"/>
    </location>
</feature>
<dbReference type="InterPro" id="IPR001628">
    <property type="entry name" value="Znf_hrmn_rcpt"/>
</dbReference>
<dbReference type="GO" id="GO:0005634">
    <property type="term" value="C:nucleus"/>
    <property type="evidence" value="ECO:0007669"/>
    <property type="project" value="UniProtKB-SubCell"/>
</dbReference>
<evidence type="ECO:0000256" key="7">
    <source>
        <dbReference type="ARBA" id="ARBA00023163"/>
    </source>
</evidence>
<dbReference type="SUPFAM" id="SSF57716">
    <property type="entry name" value="Glucocorticoid receptor-like (DNA-binding domain)"/>
    <property type="match status" value="1"/>
</dbReference>
<evidence type="ECO:0000256" key="1">
    <source>
        <dbReference type="ARBA" id="ARBA00004123"/>
    </source>
</evidence>
<evidence type="ECO:0000256" key="8">
    <source>
        <dbReference type="ARBA" id="ARBA00023170"/>
    </source>
</evidence>
<dbReference type="InterPro" id="IPR001723">
    <property type="entry name" value="Nuclear_hrmn_rcpt"/>
</dbReference>
<keyword evidence="4" id="KW-0862">Zinc</keyword>
<keyword evidence="9" id="KW-0539">Nucleus</keyword>
<dbReference type="Proteomes" id="UP000198287">
    <property type="component" value="Unassembled WGS sequence"/>
</dbReference>
<organism evidence="13 14">
    <name type="scientific">Folsomia candida</name>
    <name type="common">Springtail</name>
    <dbReference type="NCBI Taxonomy" id="158441"/>
    <lineage>
        <taxon>Eukaryota</taxon>
        <taxon>Metazoa</taxon>
        <taxon>Ecdysozoa</taxon>
        <taxon>Arthropoda</taxon>
        <taxon>Hexapoda</taxon>
        <taxon>Collembola</taxon>
        <taxon>Entomobryomorpha</taxon>
        <taxon>Isotomoidea</taxon>
        <taxon>Isotomidae</taxon>
        <taxon>Proisotominae</taxon>
        <taxon>Folsomia</taxon>
    </lineage>
</organism>
<dbReference type="PANTHER" id="PTHR24082">
    <property type="entry name" value="NUCLEAR HORMONE RECEPTOR"/>
    <property type="match status" value="1"/>
</dbReference>
<dbReference type="InterPro" id="IPR035500">
    <property type="entry name" value="NHR-like_dom_sf"/>
</dbReference>
<keyword evidence="14" id="KW-1185">Reference proteome</keyword>
<dbReference type="GO" id="GO:0000978">
    <property type="term" value="F:RNA polymerase II cis-regulatory region sequence-specific DNA binding"/>
    <property type="evidence" value="ECO:0007669"/>
    <property type="project" value="TreeGrafter"/>
</dbReference>
<dbReference type="GO" id="GO:0004879">
    <property type="term" value="F:nuclear receptor activity"/>
    <property type="evidence" value="ECO:0007669"/>
    <property type="project" value="TreeGrafter"/>
</dbReference>
<evidence type="ECO:0000256" key="9">
    <source>
        <dbReference type="ARBA" id="ARBA00023242"/>
    </source>
</evidence>
<dbReference type="InterPro" id="IPR050234">
    <property type="entry name" value="Nuclear_hormone_rcpt_NR1"/>
</dbReference>
<dbReference type="PANTHER" id="PTHR24082:SF482">
    <property type="entry name" value="NUCLEAR RECEPTOR"/>
    <property type="match status" value="1"/>
</dbReference>
<dbReference type="Gene3D" id="3.30.50.10">
    <property type="entry name" value="Erythroid Transcription Factor GATA-1, subunit A"/>
    <property type="match status" value="1"/>
</dbReference>
<evidence type="ECO:0000256" key="2">
    <source>
        <dbReference type="ARBA" id="ARBA00022723"/>
    </source>
</evidence>
<feature type="domain" description="NR LBD" evidence="12">
    <location>
        <begin position="467"/>
        <end position="710"/>
    </location>
</feature>
<dbReference type="EMBL" id="LNIX01000019">
    <property type="protein sequence ID" value="OXA44789.1"/>
    <property type="molecule type" value="Genomic_DNA"/>
</dbReference>
<evidence type="ECO:0000259" key="12">
    <source>
        <dbReference type="PROSITE" id="PS51843"/>
    </source>
</evidence>
<feature type="compositionally biased region" description="Polar residues" evidence="10">
    <location>
        <begin position="132"/>
        <end position="144"/>
    </location>
</feature>
<dbReference type="PROSITE" id="PS51030">
    <property type="entry name" value="NUCLEAR_REC_DBD_2"/>
    <property type="match status" value="1"/>
</dbReference>
<dbReference type="GO" id="GO:0045944">
    <property type="term" value="P:positive regulation of transcription by RNA polymerase II"/>
    <property type="evidence" value="ECO:0007669"/>
    <property type="project" value="TreeGrafter"/>
</dbReference>
<dbReference type="GO" id="GO:0008270">
    <property type="term" value="F:zinc ion binding"/>
    <property type="evidence" value="ECO:0007669"/>
    <property type="project" value="UniProtKB-KW"/>
</dbReference>
<comment type="subcellular location">
    <subcellularLocation>
        <location evidence="1">Nucleus</location>
    </subcellularLocation>
</comment>
<keyword evidence="5" id="KW-0805">Transcription regulation</keyword>
<gene>
    <name evidence="13" type="ORF">Fcan01_20440</name>
</gene>
<dbReference type="Pfam" id="PF00104">
    <property type="entry name" value="Hormone_recep"/>
    <property type="match status" value="2"/>
</dbReference>
<name>A0A226DHY0_FOLCA</name>
<dbReference type="PROSITE" id="PS51843">
    <property type="entry name" value="NR_LBD"/>
    <property type="match status" value="2"/>
</dbReference>
<keyword evidence="8 13" id="KW-0675">Receptor</keyword>
<keyword evidence="2" id="KW-0479">Metal-binding</keyword>
<dbReference type="PRINTS" id="PR00047">
    <property type="entry name" value="STROIDFINGER"/>
</dbReference>
<dbReference type="SMART" id="SM00430">
    <property type="entry name" value="HOLI"/>
    <property type="match status" value="2"/>
</dbReference>
<evidence type="ECO:0000313" key="14">
    <source>
        <dbReference type="Proteomes" id="UP000198287"/>
    </source>
</evidence>
<feature type="domain" description="NR LBD" evidence="12">
    <location>
        <begin position="167"/>
        <end position="393"/>
    </location>
</feature>
<keyword evidence="3" id="KW-0863">Zinc-finger</keyword>
<evidence type="ECO:0000313" key="13">
    <source>
        <dbReference type="EMBL" id="OXA44789.1"/>
    </source>
</evidence>
<dbReference type="AlphaFoldDB" id="A0A226DHY0"/>
<keyword evidence="6" id="KW-0238">DNA-binding</keyword>
<dbReference type="STRING" id="158441.A0A226DHY0"/>
<feature type="region of interest" description="Disordered" evidence="10">
    <location>
        <begin position="1"/>
        <end position="24"/>
    </location>
</feature>
<dbReference type="SUPFAM" id="SSF48508">
    <property type="entry name" value="Nuclear receptor ligand-binding domain"/>
    <property type="match status" value="2"/>
</dbReference>
<dbReference type="PRINTS" id="PR00398">
    <property type="entry name" value="STRDHORMONER"/>
</dbReference>
<reference evidence="13 14" key="1">
    <citation type="submission" date="2015-12" db="EMBL/GenBank/DDBJ databases">
        <title>The genome of Folsomia candida.</title>
        <authorList>
            <person name="Faddeeva A."/>
            <person name="Derks M.F."/>
            <person name="Anvar Y."/>
            <person name="Smit S."/>
            <person name="Van Straalen N."/>
            <person name="Roelofs D."/>
        </authorList>
    </citation>
    <scope>NUCLEOTIDE SEQUENCE [LARGE SCALE GENOMIC DNA]</scope>
    <source>
        <strain evidence="13 14">VU population</strain>
        <tissue evidence="13">Whole body</tissue>
    </source>
</reference>
<dbReference type="SMART" id="SM00399">
    <property type="entry name" value="ZnF_C4"/>
    <property type="match status" value="1"/>
</dbReference>